<feature type="signal peptide" evidence="1">
    <location>
        <begin position="1"/>
        <end position="20"/>
    </location>
</feature>
<sequence>MNKFRLLSFLFAAFMLLTLASCGKDDDAEPSKRDLLTAQTWRGDKLYIDGVEATNNPYVIDYFIDIKGTTLKFEKDRTYTAIYTVGDEKETESGTWDLKNNDQQIAFAFLSQDTDIKRLTKDNLDIAATFEEDGEKITIEMRFIK</sequence>
<dbReference type="PROSITE" id="PS51257">
    <property type="entry name" value="PROKAR_LIPOPROTEIN"/>
    <property type="match status" value="1"/>
</dbReference>
<comment type="caution">
    <text evidence="2">The sequence shown here is derived from an EMBL/GenBank/DDBJ whole genome shotgun (WGS) entry which is preliminary data.</text>
</comment>
<accession>A0ABW5CSB0</accession>
<keyword evidence="3" id="KW-1185">Reference proteome</keyword>
<evidence type="ECO:0000313" key="2">
    <source>
        <dbReference type="EMBL" id="MFD2245296.1"/>
    </source>
</evidence>
<dbReference type="EMBL" id="JBHUIM010000001">
    <property type="protein sequence ID" value="MFD2245296.1"/>
    <property type="molecule type" value="Genomic_DNA"/>
</dbReference>
<evidence type="ECO:0000313" key="3">
    <source>
        <dbReference type="Proteomes" id="UP001597374"/>
    </source>
</evidence>
<name>A0ABW5CSB0_9BACT</name>
<protein>
    <recommendedName>
        <fullName evidence="4">Lipocalin-like domain-containing protein</fullName>
    </recommendedName>
</protein>
<dbReference type="RefSeq" id="WP_250429248.1">
    <property type="nucleotide sequence ID" value="NZ_JALPRR010000002.1"/>
</dbReference>
<dbReference type="Proteomes" id="UP001597374">
    <property type="component" value="Unassembled WGS sequence"/>
</dbReference>
<reference evidence="3" key="1">
    <citation type="journal article" date="2019" name="Int. J. Syst. Evol. Microbiol.">
        <title>The Global Catalogue of Microorganisms (GCM) 10K type strain sequencing project: providing services to taxonomists for standard genome sequencing and annotation.</title>
        <authorList>
            <consortium name="The Broad Institute Genomics Platform"/>
            <consortium name="The Broad Institute Genome Sequencing Center for Infectious Disease"/>
            <person name="Wu L."/>
            <person name="Ma J."/>
        </authorList>
    </citation>
    <scope>NUCLEOTIDE SEQUENCE [LARGE SCALE GENOMIC DNA]</scope>
    <source>
        <strain evidence="3">CGMCC 4.1782</strain>
    </source>
</reference>
<feature type="chain" id="PRO_5045969190" description="Lipocalin-like domain-containing protein" evidence="1">
    <location>
        <begin position="21"/>
        <end position="145"/>
    </location>
</feature>
<evidence type="ECO:0000256" key="1">
    <source>
        <dbReference type="SAM" id="SignalP"/>
    </source>
</evidence>
<organism evidence="2 3">
    <name type="scientific">Pontibacter ruber</name>
    <dbReference type="NCBI Taxonomy" id="1343895"/>
    <lineage>
        <taxon>Bacteria</taxon>
        <taxon>Pseudomonadati</taxon>
        <taxon>Bacteroidota</taxon>
        <taxon>Cytophagia</taxon>
        <taxon>Cytophagales</taxon>
        <taxon>Hymenobacteraceae</taxon>
        <taxon>Pontibacter</taxon>
    </lineage>
</organism>
<proteinExistence type="predicted"/>
<keyword evidence="1" id="KW-0732">Signal</keyword>
<gene>
    <name evidence="2" type="ORF">ACFSKP_03460</name>
</gene>
<evidence type="ECO:0008006" key="4">
    <source>
        <dbReference type="Google" id="ProtNLM"/>
    </source>
</evidence>